<dbReference type="GO" id="GO:0046872">
    <property type="term" value="F:metal ion binding"/>
    <property type="evidence" value="ECO:0007669"/>
    <property type="project" value="UniProtKB-KW"/>
</dbReference>
<evidence type="ECO:0000256" key="3">
    <source>
        <dbReference type="ARBA" id="ARBA00022723"/>
    </source>
</evidence>
<dbReference type="InterPro" id="IPR050377">
    <property type="entry name" value="Radical_SAM_PqqE_MftC-like"/>
</dbReference>
<dbReference type="InterPro" id="IPR058240">
    <property type="entry name" value="rSAM_sf"/>
</dbReference>
<gene>
    <name evidence="8" type="ORF">CMC5_051740</name>
</gene>
<evidence type="ECO:0000256" key="2">
    <source>
        <dbReference type="ARBA" id="ARBA00022691"/>
    </source>
</evidence>
<dbReference type="Pfam" id="PF04055">
    <property type="entry name" value="Radical_SAM"/>
    <property type="match status" value="1"/>
</dbReference>
<keyword evidence="5" id="KW-0411">Iron-sulfur</keyword>
<evidence type="ECO:0000313" key="9">
    <source>
        <dbReference type="Proteomes" id="UP000067626"/>
    </source>
</evidence>
<feature type="domain" description="4Fe4S-binding SPASM" evidence="7">
    <location>
        <begin position="419"/>
        <end position="457"/>
    </location>
</feature>
<evidence type="ECO:0000313" key="8">
    <source>
        <dbReference type="EMBL" id="AKT41016.1"/>
    </source>
</evidence>
<dbReference type="Proteomes" id="UP000067626">
    <property type="component" value="Chromosome"/>
</dbReference>
<dbReference type="Pfam" id="PF13186">
    <property type="entry name" value="SPASM"/>
    <property type="match status" value="1"/>
</dbReference>
<evidence type="ECO:0000259" key="6">
    <source>
        <dbReference type="Pfam" id="PF04055"/>
    </source>
</evidence>
<keyword evidence="2" id="KW-0949">S-adenosyl-L-methionine</keyword>
<dbReference type="AlphaFoldDB" id="A0A0K1EJG9"/>
<organism evidence="8 9">
    <name type="scientific">Chondromyces crocatus</name>
    <dbReference type="NCBI Taxonomy" id="52"/>
    <lineage>
        <taxon>Bacteria</taxon>
        <taxon>Pseudomonadati</taxon>
        <taxon>Myxococcota</taxon>
        <taxon>Polyangia</taxon>
        <taxon>Polyangiales</taxon>
        <taxon>Polyangiaceae</taxon>
        <taxon>Chondromyces</taxon>
    </lineage>
</organism>
<dbReference type="STRING" id="52.CMC5_051740"/>
<sequence>MDRPHNVVLLNRRCSPGCPDCPGGEAMSAEDAIAAVRAAASRSPVVYLGTEAFAALDLLPSLVTTAAEEGALPILMTCGALSEPLEVLEPALSALSTRGPYAVLWTLDVSHHARLDMREIKRLLRMVDRVSNAMLQVLFVLPDGAVLPSALLEAGLINRGCMLSTRRGESLSSYMRGCAGALLDLPQDASTSNAIREPTGQRTEESPSHPLSFRSLVFETTYFCNARCDHCYTSCGPDASRERLSVDDVRRVIDEATQLPNLAKNCHFAGGEATIYWHELMQMLAHADARGFSNAITTNGFWAGTLDRALRKVGELASVGVRTIELSADAMHQDYIAPGVVTNMIRAGKQLGVQIVLRVCTTRRQNAGHVVTHLAPEEQCGVTVATMPAAAIGRAALIPENDLWRKPGLPEGSCAHALNVVVAPDGRVYPCCNGGELCPSLSLGSIHEGSLQDMMSSLRPNFMLRTLVHAGPAHFASFLREAGLGAKLRDRYGSFCELCTQIFTDPELTQAVQQEVQRRAFAALLSSTAAPKGPC</sequence>
<dbReference type="PANTHER" id="PTHR11228">
    <property type="entry name" value="RADICAL SAM DOMAIN PROTEIN"/>
    <property type="match status" value="1"/>
</dbReference>
<dbReference type="CDD" id="cd21109">
    <property type="entry name" value="SPASM"/>
    <property type="match status" value="1"/>
</dbReference>
<keyword evidence="9" id="KW-1185">Reference proteome</keyword>
<evidence type="ECO:0000256" key="1">
    <source>
        <dbReference type="ARBA" id="ARBA00001966"/>
    </source>
</evidence>
<proteinExistence type="predicted"/>
<dbReference type="InterPro" id="IPR013785">
    <property type="entry name" value="Aldolase_TIM"/>
</dbReference>
<keyword evidence="3" id="KW-0479">Metal-binding</keyword>
<dbReference type="InterPro" id="IPR007197">
    <property type="entry name" value="rSAM"/>
</dbReference>
<feature type="domain" description="Radical SAM core" evidence="6">
    <location>
        <begin position="219"/>
        <end position="345"/>
    </location>
</feature>
<dbReference type="InterPro" id="IPR023885">
    <property type="entry name" value="4Fe4S-binding_SPASM_dom"/>
</dbReference>
<dbReference type="EMBL" id="CP012159">
    <property type="protein sequence ID" value="AKT41016.1"/>
    <property type="molecule type" value="Genomic_DNA"/>
</dbReference>
<dbReference type="Gene3D" id="3.20.20.70">
    <property type="entry name" value="Aldolase class I"/>
    <property type="match status" value="1"/>
</dbReference>
<dbReference type="PANTHER" id="PTHR11228:SF7">
    <property type="entry name" value="PQQA PEPTIDE CYCLASE"/>
    <property type="match status" value="1"/>
</dbReference>
<dbReference type="GO" id="GO:0003824">
    <property type="term" value="F:catalytic activity"/>
    <property type="evidence" value="ECO:0007669"/>
    <property type="project" value="InterPro"/>
</dbReference>
<dbReference type="SUPFAM" id="SSF102114">
    <property type="entry name" value="Radical SAM enzymes"/>
    <property type="match status" value="1"/>
</dbReference>
<dbReference type="OrthoDB" id="9782387at2"/>
<evidence type="ECO:0000256" key="4">
    <source>
        <dbReference type="ARBA" id="ARBA00023004"/>
    </source>
</evidence>
<dbReference type="GO" id="GO:0051536">
    <property type="term" value="F:iron-sulfur cluster binding"/>
    <property type="evidence" value="ECO:0007669"/>
    <property type="project" value="UniProtKB-KW"/>
</dbReference>
<dbReference type="SFLD" id="SFLDS00029">
    <property type="entry name" value="Radical_SAM"/>
    <property type="match status" value="1"/>
</dbReference>
<dbReference type="CDD" id="cd01335">
    <property type="entry name" value="Radical_SAM"/>
    <property type="match status" value="1"/>
</dbReference>
<protein>
    <submittedName>
        <fullName evidence="8">Uncharacterized protein</fullName>
    </submittedName>
</protein>
<evidence type="ECO:0000259" key="7">
    <source>
        <dbReference type="Pfam" id="PF13186"/>
    </source>
</evidence>
<dbReference type="KEGG" id="ccro:CMC5_051740"/>
<evidence type="ECO:0000256" key="5">
    <source>
        <dbReference type="ARBA" id="ARBA00023014"/>
    </source>
</evidence>
<name>A0A0K1EJG9_CHOCO</name>
<comment type="cofactor">
    <cofactor evidence="1">
        <name>[4Fe-4S] cluster</name>
        <dbReference type="ChEBI" id="CHEBI:49883"/>
    </cofactor>
</comment>
<reference evidence="8 9" key="1">
    <citation type="submission" date="2015-07" db="EMBL/GenBank/DDBJ databases">
        <title>Genome analysis of myxobacterium Chondromyces crocatus Cm c5 reveals a high potential for natural compound synthesis and the genetic basis for the loss of fruiting body formation.</title>
        <authorList>
            <person name="Zaburannyi N."/>
            <person name="Bunk B."/>
            <person name="Maier J."/>
            <person name="Overmann J."/>
            <person name="Mueller R."/>
        </authorList>
    </citation>
    <scope>NUCLEOTIDE SEQUENCE [LARGE SCALE GENOMIC DNA]</scope>
    <source>
        <strain evidence="8 9">Cm c5</strain>
    </source>
</reference>
<keyword evidence="4" id="KW-0408">Iron</keyword>
<accession>A0A0K1EJG9</accession>
<dbReference type="SFLD" id="SFLDG01067">
    <property type="entry name" value="SPASM/twitch_domain_containing"/>
    <property type="match status" value="1"/>
</dbReference>